<organism evidence="2 3">
    <name type="scientific">Candidatus Chazhemtobacterium aquaticus</name>
    <dbReference type="NCBI Taxonomy" id="2715735"/>
    <lineage>
        <taxon>Bacteria</taxon>
        <taxon>Candidatus Chazhemtobacteraceae</taxon>
        <taxon>Candidatus Chazhemtobacterium</taxon>
    </lineage>
</organism>
<reference evidence="3" key="1">
    <citation type="journal article" date="2020" name="Microorganisms">
        <title>Complete Genome of a Member of a New Bacterial Lineage in the Microgenomates Group Reveals an Unusual Nucleotide Composition Disparity Between Two Strands of DNA and Limited Metabolic Potential.</title>
        <authorList>
            <person name="Kadnikov V.V."/>
            <person name="Mardanov A.V."/>
            <person name="Beletsky A.V."/>
            <person name="Karnachuk O.V."/>
            <person name="Ravin N.V."/>
        </authorList>
    </citation>
    <scope>NUCLEOTIDE SEQUENCE [LARGE SCALE GENOMIC DNA]</scope>
</reference>
<proteinExistence type="predicted"/>
<keyword evidence="3" id="KW-1185">Reference proteome</keyword>
<keyword evidence="1" id="KW-0472">Membrane</keyword>
<feature type="transmembrane region" description="Helical" evidence="1">
    <location>
        <begin position="7"/>
        <end position="27"/>
    </location>
</feature>
<evidence type="ECO:0008006" key="4">
    <source>
        <dbReference type="Google" id="ProtNLM"/>
    </source>
</evidence>
<accession>A0A857NI53</accession>
<keyword evidence="1" id="KW-1133">Transmembrane helix</keyword>
<evidence type="ECO:0000313" key="2">
    <source>
        <dbReference type="EMBL" id="QHO63728.1"/>
    </source>
</evidence>
<dbReference type="EMBL" id="CP047901">
    <property type="protein sequence ID" value="QHO63728.1"/>
    <property type="molecule type" value="Genomic_DNA"/>
</dbReference>
<sequence>MKFLPKLLLIISVVSVLLVSTLLYLYLKNQTPLVNSFDDCAKYYPVMESYPRRCNTPDGRSFTETLSPTPTPTPTPVDDTIACTMEALLCPDGSYVGRVPPSCEFALCP</sequence>
<dbReference type="AlphaFoldDB" id="A0A857NI53"/>
<evidence type="ECO:0000256" key="1">
    <source>
        <dbReference type="SAM" id="Phobius"/>
    </source>
</evidence>
<dbReference type="RefSeq" id="WP_165983840.1">
    <property type="nucleotide sequence ID" value="NZ_CP047901.1"/>
</dbReference>
<keyword evidence="1" id="KW-0812">Transmembrane</keyword>
<dbReference type="KEGG" id="caqa:MICH65_0747"/>
<protein>
    <recommendedName>
        <fullName evidence="4">Transmembrane protein</fullName>
    </recommendedName>
</protein>
<evidence type="ECO:0000313" key="3">
    <source>
        <dbReference type="Proteomes" id="UP000463983"/>
    </source>
</evidence>
<gene>
    <name evidence="2" type="ORF">MICH65_0747</name>
</gene>
<name>A0A857NI53_9BACT</name>
<dbReference type="Proteomes" id="UP000463983">
    <property type="component" value="Chromosome"/>
</dbReference>